<reference evidence="1 2" key="1">
    <citation type="submission" date="2012-12" db="EMBL/GenBank/DDBJ databases">
        <title>Whole genome shotgun sequence of Gordonia hirsuta NBRC 16056.</title>
        <authorList>
            <person name="Isaki-Nakamura S."/>
            <person name="Hosoyama A."/>
            <person name="Tsuchikane K."/>
            <person name="Katsumata H."/>
            <person name="Baba S."/>
            <person name="Yamazaki S."/>
            <person name="Fujita N."/>
        </authorList>
    </citation>
    <scope>NUCLEOTIDE SEQUENCE [LARGE SCALE GENOMIC DNA]</scope>
    <source>
        <strain evidence="1 2">NBRC 16056</strain>
    </source>
</reference>
<accession>L7LEY8</accession>
<dbReference type="STRING" id="1121927.GOHSU_44_00130"/>
<proteinExistence type="predicted"/>
<keyword evidence="2" id="KW-1185">Reference proteome</keyword>
<comment type="caution">
    <text evidence="1">The sequence shown here is derived from an EMBL/GenBank/DDBJ whole genome shotgun (WGS) entry which is preliminary data.</text>
</comment>
<evidence type="ECO:0000313" key="1">
    <source>
        <dbReference type="EMBL" id="GAC58613.1"/>
    </source>
</evidence>
<evidence type="ECO:0000313" key="2">
    <source>
        <dbReference type="Proteomes" id="UP000053405"/>
    </source>
</evidence>
<organism evidence="1 2">
    <name type="scientific">Gordonia hirsuta DSM 44140 = NBRC 16056</name>
    <dbReference type="NCBI Taxonomy" id="1121927"/>
    <lineage>
        <taxon>Bacteria</taxon>
        <taxon>Bacillati</taxon>
        <taxon>Actinomycetota</taxon>
        <taxon>Actinomycetes</taxon>
        <taxon>Mycobacteriales</taxon>
        <taxon>Gordoniaceae</taxon>
        <taxon>Gordonia</taxon>
    </lineage>
</organism>
<sequence>MMRTWTRHGTGDDLRICSNLESYECQLLASMVHSTTEMLAERRGSAPQDALAELTGIRTGHTTTPRDATLGRLLPDFHRPDQDELLAAEPLAADLNGALRSLNEPQIIDDKLAAAGTVLDTLPVDGGDVALTPEQADCWLTALNDVRLALGAMLGITDDYHVPGDDHPHAGHHDVYQWLTVVQELLVEALMGVR</sequence>
<dbReference type="AlphaFoldDB" id="L7LEY8"/>
<protein>
    <submittedName>
        <fullName evidence="1">Uncharacterized protein</fullName>
    </submittedName>
</protein>
<dbReference type="Pfam" id="PF09438">
    <property type="entry name" value="DUF2017"/>
    <property type="match status" value="1"/>
</dbReference>
<dbReference type="Proteomes" id="UP000053405">
    <property type="component" value="Unassembled WGS sequence"/>
</dbReference>
<dbReference type="InterPro" id="IPR018561">
    <property type="entry name" value="AosR"/>
</dbReference>
<dbReference type="eggNOG" id="ENOG5032Z6K">
    <property type="taxonomic scope" value="Bacteria"/>
</dbReference>
<dbReference type="EMBL" id="BANT01000044">
    <property type="protein sequence ID" value="GAC58613.1"/>
    <property type="molecule type" value="Genomic_DNA"/>
</dbReference>
<gene>
    <name evidence="1" type="ORF">GOHSU_44_00130</name>
</gene>
<name>L7LEY8_9ACTN</name>